<name>A0A5P9NYZ6_9EURY</name>
<dbReference type="SUPFAM" id="SSF54862">
    <property type="entry name" value="4Fe-4S ferredoxins"/>
    <property type="match status" value="1"/>
</dbReference>
<dbReference type="PANTHER" id="PTHR43624:SF2">
    <property type="entry name" value="ELECTRON TRANSFER FLAVOPROTEIN-QUINONE OXIDOREDUCTASE YDIS-RELATED"/>
    <property type="match status" value="1"/>
</dbReference>
<keyword evidence="2" id="KW-0285">Flavoprotein</keyword>
<keyword evidence="3" id="KW-0274">FAD</keyword>
<dbReference type="Proteomes" id="UP000326170">
    <property type="component" value="Chromosome"/>
</dbReference>
<dbReference type="Gene3D" id="3.50.50.60">
    <property type="entry name" value="FAD/NAD(P)-binding domain"/>
    <property type="match status" value="1"/>
</dbReference>
<dbReference type="GO" id="GO:0016491">
    <property type="term" value="F:oxidoreductase activity"/>
    <property type="evidence" value="ECO:0007669"/>
    <property type="project" value="UniProtKB-KW"/>
</dbReference>
<reference evidence="6 7" key="1">
    <citation type="journal article" date="2007" name="Int. J. Syst. Evol. Microbiol.">
        <title>Natronorubrum sulfidifaciens sp. nov., an extremely haloalkaliphilic archaeon isolated from Aiding salt lake in Xin-Jiang, China.</title>
        <authorList>
            <person name="Cui H.L."/>
            <person name="Tohty D."/>
            <person name="Liu H.C."/>
            <person name="Liu S.J."/>
            <person name="Oren A."/>
            <person name="Zhou P.J."/>
        </authorList>
    </citation>
    <scope>NUCLEOTIDE SEQUENCE [LARGE SCALE GENOMIC DNA]</scope>
    <source>
        <strain evidence="6 7">7-3</strain>
    </source>
</reference>
<organism evidence="6 7">
    <name type="scientific">Natronorubrum aibiense</name>
    <dbReference type="NCBI Taxonomy" id="348826"/>
    <lineage>
        <taxon>Archaea</taxon>
        <taxon>Methanobacteriati</taxon>
        <taxon>Methanobacteriota</taxon>
        <taxon>Stenosarchaea group</taxon>
        <taxon>Halobacteria</taxon>
        <taxon>Halobacteriales</taxon>
        <taxon>Natrialbaceae</taxon>
        <taxon>Natronorubrum</taxon>
    </lineage>
</organism>
<dbReference type="KEGG" id="nas:GCU68_00385"/>
<dbReference type="RefSeq" id="WP_152938501.1">
    <property type="nucleotide sequence ID" value="NZ_CP045488.1"/>
</dbReference>
<evidence type="ECO:0000313" key="6">
    <source>
        <dbReference type="EMBL" id="QFU81115.1"/>
    </source>
</evidence>
<evidence type="ECO:0000259" key="5">
    <source>
        <dbReference type="Pfam" id="PF01494"/>
    </source>
</evidence>
<evidence type="ECO:0000256" key="3">
    <source>
        <dbReference type="ARBA" id="ARBA00022827"/>
    </source>
</evidence>
<sequence>MTEHEHYEAVVVGCGPGGAAAAARLADHGVETLVLERGTQAGSKNVSGGLIYAEESAPYTIDDLFDGFRHAASERPVTDYYIHNVAGNTVKTFDLTDLHEHDTDWCDAVLRRRMDSWLQKQVHEKTSETGGGVLTNVRVNGLLREHGEIVGVTCDELDPIEADLIVAADGVNSELAREAGLMDWEEPEEWFQGVKAVVDMDPDVIDDRFDIDADEGVAHLFSGDLFSDVRGGGFCYTNEDSLSIGTVFHLDSLVEQQAEPHELLDALLTHPLLAQWLRDEYHEREYAAKLVPDSKKVAHEEPYRDRLVLVGDAAGQMQAQGPIIKGMNHAVAAGALAADAFVVTRGNAHPEAAGRRYAQMLERSGTMAKLRPRRYEVSRSVGERESVTNAVERVLESPIGSLAVGNPLSERLLKRAYNSPFLVSMLPDTKTGYVTLPSIIGEERGRTINWDSEIEPPTLEERIGDLTYDTDVGNPHIELRDESAEASGAAVTACPVSAEDFGGGCYRTERVKTNGTEETLVSLDTQPCVECGTCAIVADTEWEHPRGGKGVEFREG</sequence>
<keyword evidence="7" id="KW-1185">Reference proteome</keyword>
<comment type="cofactor">
    <cofactor evidence="1">
        <name>FAD</name>
        <dbReference type="ChEBI" id="CHEBI:57692"/>
    </cofactor>
</comment>
<dbReference type="InterPro" id="IPR002938">
    <property type="entry name" value="FAD-bd"/>
</dbReference>
<protein>
    <submittedName>
        <fullName evidence="6">NAD(P)-binding protein</fullName>
    </submittedName>
</protein>
<dbReference type="AlphaFoldDB" id="A0A5P9NYZ6"/>
<evidence type="ECO:0000313" key="7">
    <source>
        <dbReference type="Proteomes" id="UP000326170"/>
    </source>
</evidence>
<dbReference type="GeneID" id="42299461"/>
<dbReference type="OrthoDB" id="7950at2157"/>
<dbReference type="SUPFAM" id="SSF54373">
    <property type="entry name" value="FAD-linked reductases, C-terminal domain"/>
    <property type="match status" value="1"/>
</dbReference>
<dbReference type="Gene3D" id="3.30.9.90">
    <property type="match status" value="1"/>
</dbReference>
<keyword evidence="4" id="KW-0560">Oxidoreductase</keyword>
<dbReference type="GO" id="GO:0071949">
    <property type="term" value="F:FAD binding"/>
    <property type="evidence" value="ECO:0007669"/>
    <property type="project" value="InterPro"/>
</dbReference>
<evidence type="ECO:0000256" key="2">
    <source>
        <dbReference type="ARBA" id="ARBA00022630"/>
    </source>
</evidence>
<dbReference type="InterPro" id="IPR036188">
    <property type="entry name" value="FAD/NAD-bd_sf"/>
</dbReference>
<dbReference type="InterPro" id="IPR039651">
    <property type="entry name" value="FixC-like"/>
</dbReference>
<dbReference type="PANTHER" id="PTHR43624">
    <property type="entry name" value="ELECTRON TRANSFER FLAVOPROTEIN-QUINONE OXIDOREDUCTASE YDIS-RELATED"/>
    <property type="match status" value="1"/>
</dbReference>
<gene>
    <name evidence="6" type="ORF">GCU68_00385</name>
</gene>
<evidence type="ECO:0000256" key="1">
    <source>
        <dbReference type="ARBA" id="ARBA00001974"/>
    </source>
</evidence>
<dbReference type="EMBL" id="CP045488">
    <property type="protein sequence ID" value="QFU81115.1"/>
    <property type="molecule type" value="Genomic_DNA"/>
</dbReference>
<proteinExistence type="predicted"/>
<dbReference type="SUPFAM" id="SSF51905">
    <property type="entry name" value="FAD/NAD(P)-binding domain"/>
    <property type="match status" value="1"/>
</dbReference>
<dbReference type="PRINTS" id="PR00420">
    <property type="entry name" value="RNGMNOXGNASE"/>
</dbReference>
<accession>A0A5P9NYZ6</accession>
<evidence type="ECO:0000256" key="4">
    <source>
        <dbReference type="ARBA" id="ARBA00023002"/>
    </source>
</evidence>
<feature type="domain" description="FAD-binding" evidence="5">
    <location>
        <begin position="7"/>
        <end position="349"/>
    </location>
</feature>
<dbReference type="Pfam" id="PF01494">
    <property type="entry name" value="FAD_binding_3"/>
    <property type="match status" value="1"/>
</dbReference>